<comment type="caution">
    <text evidence="2">The sequence shown here is derived from an EMBL/GenBank/DDBJ whole genome shotgun (WGS) entry which is preliminary data.</text>
</comment>
<dbReference type="EMBL" id="BPLR01002719">
    <property type="protein sequence ID" value="GIX77102.1"/>
    <property type="molecule type" value="Genomic_DNA"/>
</dbReference>
<name>A0AAV4MX61_CAEEX</name>
<sequence length="103" mass="11914">MLPYKIYHKRYHTKFTTNITILKSISSCKHLQHALCNAESSSRTSLAIALPSGICINEFILIISDPHLHQVLMIFFRKPRDGGERQRRGGNICPRELPRKSRR</sequence>
<keyword evidence="3" id="KW-1185">Reference proteome</keyword>
<dbReference type="Proteomes" id="UP001054945">
    <property type="component" value="Unassembled WGS sequence"/>
</dbReference>
<accession>A0AAV4MX61</accession>
<proteinExistence type="predicted"/>
<evidence type="ECO:0000313" key="3">
    <source>
        <dbReference type="Proteomes" id="UP001054945"/>
    </source>
</evidence>
<protein>
    <submittedName>
        <fullName evidence="2">Uncharacterized protein</fullName>
    </submittedName>
</protein>
<organism evidence="2 3">
    <name type="scientific">Caerostris extrusa</name>
    <name type="common">Bark spider</name>
    <name type="synonym">Caerostris bankana</name>
    <dbReference type="NCBI Taxonomy" id="172846"/>
    <lineage>
        <taxon>Eukaryota</taxon>
        <taxon>Metazoa</taxon>
        <taxon>Ecdysozoa</taxon>
        <taxon>Arthropoda</taxon>
        <taxon>Chelicerata</taxon>
        <taxon>Arachnida</taxon>
        <taxon>Araneae</taxon>
        <taxon>Araneomorphae</taxon>
        <taxon>Entelegynae</taxon>
        <taxon>Araneoidea</taxon>
        <taxon>Araneidae</taxon>
        <taxon>Caerostris</taxon>
    </lineage>
</organism>
<feature type="region of interest" description="Disordered" evidence="1">
    <location>
        <begin position="81"/>
        <end position="103"/>
    </location>
</feature>
<evidence type="ECO:0000313" key="2">
    <source>
        <dbReference type="EMBL" id="GIX77102.1"/>
    </source>
</evidence>
<evidence type="ECO:0000256" key="1">
    <source>
        <dbReference type="SAM" id="MobiDB-lite"/>
    </source>
</evidence>
<gene>
    <name evidence="2" type="ORF">CEXT_51071</name>
</gene>
<reference evidence="2 3" key="1">
    <citation type="submission" date="2021-06" db="EMBL/GenBank/DDBJ databases">
        <title>Caerostris extrusa draft genome.</title>
        <authorList>
            <person name="Kono N."/>
            <person name="Arakawa K."/>
        </authorList>
    </citation>
    <scope>NUCLEOTIDE SEQUENCE [LARGE SCALE GENOMIC DNA]</scope>
</reference>
<dbReference type="AlphaFoldDB" id="A0AAV4MX61"/>